<feature type="transmembrane region" description="Helical" evidence="1">
    <location>
        <begin position="217"/>
        <end position="239"/>
    </location>
</feature>
<dbReference type="EMBL" id="VSSQ01023673">
    <property type="protein sequence ID" value="MPM70764.1"/>
    <property type="molecule type" value="Genomic_DNA"/>
</dbReference>
<feature type="transmembrane region" description="Helical" evidence="1">
    <location>
        <begin position="336"/>
        <end position="354"/>
    </location>
</feature>
<gene>
    <name evidence="3" type="primary">fsr_13</name>
    <name evidence="3" type="ORF">SDC9_117724</name>
</gene>
<protein>
    <submittedName>
        <fullName evidence="3">Fosmidomycin resistance protein</fullName>
    </submittedName>
</protein>
<dbReference type="GO" id="GO:0005886">
    <property type="term" value="C:plasma membrane"/>
    <property type="evidence" value="ECO:0007669"/>
    <property type="project" value="TreeGrafter"/>
</dbReference>
<keyword evidence="1" id="KW-1133">Transmembrane helix</keyword>
<reference evidence="3" key="1">
    <citation type="submission" date="2019-08" db="EMBL/GenBank/DDBJ databases">
        <authorList>
            <person name="Kucharzyk K."/>
            <person name="Murdoch R.W."/>
            <person name="Higgins S."/>
            <person name="Loffler F."/>
        </authorList>
    </citation>
    <scope>NUCLEOTIDE SEQUENCE</scope>
</reference>
<dbReference type="InterPro" id="IPR011701">
    <property type="entry name" value="MFS"/>
</dbReference>
<dbReference type="PROSITE" id="PS50850">
    <property type="entry name" value="MFS"/>
    <property type="match status" value="1"/>
</dbReference>
<keyword evidence="1" id="KW-0472">Membrane</keyword>
<feature type="domain" description="Major facilitator superfamily (MFS) profile" evidence="2">
    <location>
        <begin position="13"/>
        <end position="388"/>
    </location>
</feature>
<name>A0A645C8I9_9ZZZZ</name>
<dbReference type="GO" id="GO:0022857">
    <property type="term" value="F:transmembrane transporter activity"/>
    <property type="evidence" value="ECO:0007669"/>
    <property type="project" value="InterPro"/>
</dbReference>
<feature type="transmembrane region" description="Helical" evidence="1">
    <location>
        <begin position="277"/>
        <end position="294"/>
    </location>
</feature>
<comment type="caution">
    <text evidence="3">The sequence shown here is derived from an EMBL/GenBank/DDBJ whole genome shotgun (WGS) entry which is preliminary data.</text>
</comment>
<dbReference type="Pfam" id="PF07690">
    <property type="entry name" value="MFS_1"/>
    <property type="match status" value="1"/>
</dbReference>
<keyword evidence="1" id="KW-0812">Transmembrane</keyword>
<evidence type="ECO:0000313" key="3">
    <source>
        <dbReference type="EMBL" id="MPM70764.1"/>
    </source>
</evidence>
<dbReference type="SUPFAM" id="SSF103473">
    <property type="entry name" value="MFS general substrate transporter"/>
    <property type="match status" value="1"/>
</dbReference>
<dbReference type="CDD" id="cd17478">
    <property type="entry name" value="MFS_FsR"/>
    <property type="match status" value="1"/>
</dbReference>
<dbReference type="AlphaFoldDB" id="A0A645C8I9"/>
<feature type="transmembrane region" description="Helical" evidence="1">
    <location>
        <begin position="75"/>
        <end position="96"/>
    </location>
</feature>
<organism evidence="3">
    <name type="scientific">bioreactor metagenome</name>
    <dbReference type="NCBI Taxonomy" id="1076179"/>
    <lineage>
        <taxon>unclassified sequences</taxon>
        <taxon>metagenomes</taxon>
        <taxon>ecological metagenomes</taxon>
    </lineage>
</organism>
<feature type="transmembrane region" description="Helical" evidence="1">
    <location>
        <begin position="136"/>
        <end position="161"/>
    </location>
</feature>
<feature type="transmembrane region" description="Helical" evidence="1">
    <location>
        <begin position="167"/>
        <end position="185"/>
    </location>
</feature>
<proteinExistence type="predicted"/>
<evidence type="ECO:0000259" key="2">
    <source>
        <dbReference type="PROSITE" id="PS50850"/>
    </source>
</evidence>
<feature type="transmembrane region" description="Helical" evidence="1">
    <location>
        <begin position="37"/>
        <end position="63"/>
    </location>
</feature>
<dbReference type="Gene3D" id="1.20.1250.20">
    <property type="entry name" value="MFS general substrate transporter like domains"/>
    <property type="match status" value="2"/>
</dbReference>
<dbReference type="InterPro" id="IPR036259">
    <property type="entry name" value="MFS_trans_sf"/>
</dbReference>
<dbReference type="PANTHER" id="PTHR43129:SF1">
    <property type="entry name" value="FOSMIDOMYCIN RESISTANCE PROTEIN"/>
    <property type="match status" value="1"/>
</dbReference>
<feature type="transmembrane region" description="Helical" evidence="1">
    <location>
        <begin position="300"/>
        <end position="324"/>
    </location>
</feature>
<feature type="transmembrane region" description="Helical" evidence="1">
    <location>
        <begin position="102"/>
        <end position="124"/>
    </location>
</feature>
<dbReference type="PANTHER" id="PTHR43129">
    <property type="entry name" value="FOSMIDOMYCIN RESISTANCE PROTEIN"/>
    <property type="match status" value="1"/>
</dbReference>
<feature type="transmembrane region" description="Helical" evidence="1">
    <location>
        <begin position="245"/>
        <end position="268"/>
    </location>
</feature>
<sequence length="403" mass="42849">MLNTNGARTSWYSVWLLTAGHFLSDFYANFLPPLLPVFISTLGLSLTSSGLLVMVYSLTSNIIQPLCGYLIDRQGYAWTLLFTILVSAIFICLSPMSPNLMLLYIGVALSGLATSFFHPLGSSLIGKVALPENKGLAMAIFIGGGNLGFALAPAAIIYYLVQYGTKNLPWLIIPAVILTAAFYFAGTHRINLAAPVREDAAPTLPWYKNSGLIKLNAVMALRSWAQVSLLTFLPILLAVKGATATFAGSMLTLFLMGGAFGSCVGGYIGDKISHKKCVIGSLIICIPAMYLFLNYNTFNLFAWCLLIVSGATLQSTVPSSIVWAQRILPGNAAMTSGMMLGLSFGLGGAGAALTGALADNIGLNSALLWAIVPLIVAIPIASYIPYRLESTTPESKINHSTKA</sequence>
<feature type="transmembrane region" description="Helical" evidence="1">
    <location>
        <begin position="366"/>
        <end position="386"/>
    </location>
</feature>
<evidence type="ECO:0000256" key="1">
    <source>
        <dbReference type="SAM" id="Phobius"/>
    </source>
</evidence>
<dbReference type="InterPro" id="IPR020846">
    <property type="entry name" value="MFS_dom"/>
</dbReference>
<accession>A0A645C8I9</accession>